<keyword evidence="2" id="KW-1185">Reference proteome</keyword>
<evidence type="ECO:0000313" key="1">
    <source>
        <dbReference type="EMBL" id="RJY01907.1"/>
    </source>
</evidence>
<reference evidence="1 2" key="1">
    <citation type="submission" date="2018-09" db="EMBL/GenBank/DDBJ databases">
        <title>Phylogeny of the Shewanellaceae, and recommendation for two new genera, Pseudoshewanella and Parashewanella.</title>
        <authorList>
            <person name="Wang G."/>
        </authorList>
    </citation>
    <scope>NUCLEOTIDE SEQUENCE [LARGE SCALE GENOMIC DNA]</scope>
    <source>
        <strain evidence="1 2">KCTC 22492</strain>
    </source>
</reference>
<organism evidence="1 2">
    <name type="scientific">Parashewanella spongiae</name>
    <dbReference type="NCBI Taxonomy" id="342950"/>
    <lineage>
        <taxon>Bacteria</taxon>
        <taxon>Pseudomonadati</taxon>
        <taxon>Pseudomonadota</taxon>
        <taxon>Gammaproteobacteria</taxon>
        <taxon>Alteromonadales</taxon>
        <taxon>Shewanellaceae</taxon>
        <taxon>Parashewanella</taxon>
    </lineage>
</organism>
<name>A0A3A6T244_9GAMM</name>
<evidence type="ECO:0000313" key="2">
    <source>
        <dbReference type="Proteomes" id="UP000273022"/>
    </source>
</evidence>
<dbReference type="RefSeq" id="WP_424450121.1">
    <property type="nucleotide sequence ID" value="NZ_ML064821.1"/>
</dbReference>
<proteinExistence type="predicted"/>
<dbReference type="PANTHER" id="PTHR30298:SF0">
    <property type="entry name" value="PROTEIN YBFL-RELATED"/>
    <property type="match status" value="1"/>
</dbReference>
<protein>
    <submittedName>
        <fullName evidence="1">ISAs1 family transposase</fullName>
    </submittedName>
</protein>
<sequence>FDEDSCRLRSGNAAENMAIMNKTALNMLKNEKTAKVGIKSKRLKAGWDEEYLMKVLTVGKLAV</sequence>
<dbReference type="PANTHER" id="PTHR30298">
    <property type="entry name" value="H REPEAT-ASSOCIATED PREDICTED TRANSPOSASE"/>
    <property type="match status" value="1"/>
</dbReference>
<dbReference type="InterPro" id="IPR051698">
    <property type="entry name" value="Transposase_11-like"/>
</dbReference>
<accession>A0A3A6T244</accession>
<comment type="caution">
    <text evidence="1">The sequence shown here is derived from an EMBL/GenBank/DDBJ whole genome shotgun (WGS) entry which is preliminary data.</text>
</comment>
<gene>
    <name evidence="1" type="ORF">D5R81_19640</name>
</gene>
<dbReference type="Proteomes" id="UP000273022">
    <property type="component" value="Unassembled WGS sequence"/>
</dbReference>
<feature type="non-terminal residue" evidence="1">
    <location>
        <position position="1"/>
    </location>
</feature>
<dbReference type="AlphaFoldDB" id="A0A3A6T244"/>
<dbReference type="EMBL" id="QYYH01000238">
    <property type="protein sequence ID" value="RJY01907.1"/>
    <property type="molecule type" value="Genomic_DNA"/>
</dbReference>